<dbReference type="InterPro" id="IPR006140">
    <property type="entry name" value="D-isomer_DH_NAD-bd"/>
</dbReference>
<keyword evidence="1" id="KW-0521">NADP</keyword>
<evidence type="ECO:0000256" key="1">
    <source>
        <dbReference type="ARBA" id="ARBA00022857"/>
    </source>
</evidence>
<feature type="region of interest" description="Disordered" evidence="6">
    <location>
        <begin position="1"/>
        <end position="25"/>
    </location>
</feature>
<feature type="domain" description="D-isomer specific 2-hydroxyacid dehydrogenase catalytic" evidence="7">
    <location>
        <begin position="92"/>
        <end position="358"/>
    </location>
</feature>
<dbReference type="SUPFAM" id="SSF51735">
    <property type="entry name" value="NAD(P)-binding Rossmann-fold domains"/>
    <property type="match status" value="1"/>
</dbReference>
<dbReference type="PANTHER" id="PTHR10996">
    <property type="entry name" value="2-HYDROXYACID DEHYDROGENASE-RELATED"/>
    <property type="match status" value="1"/>
</dbReference>
<dbReference type="EC" id="1.1.1.79" evidence="4"/>
<dbReference type="SUPFAM" id="SSF52283">
    <property type="entry name" value="Formate/glycerate dehydrogenase catalytic domain-like"/>
    <property type="match status" value="1"/>
</dbReference>
<protein>
    <recommendedName>
        <fullName evidence="4">glyoxylate reductase (NADP(+))</fullName>
        <ecNumber evidence="4">1.1.1.79</ecNumber>
    </recommendedName>
</protein>
<dbReference type="FunFam" id="3.40.50.720:FF:000213">
    <property type="entry name" value="Putative 2-hydroxyacid dehydrogenase"/>
    <property type="match status" value="1"/>
</dbReference>
<evidence type="ECO:0000259" key="7">
    <source>
        <dbReference type="Pfam" id="PF00389"/>
    </source>
</evidence>
<feature type="domain" description="D-isomer specific 2-hydroxyacid dehydrogenase NAD-binding" evidence="8">
    <location>
        <begin position="154"/>
        <end position="327"/>
    </location>
</feature>
<dbReference type="GO" id="GO:0030267">
    <property type="term" value="F:glyoxylate reductase (NADPH) activity"/>
    <property type="evidence" value="ECO:0007669"/>
    <property type="project" value="UniProtKB-EC"/>
</dbReference>
<dbReference type="InterPro" id="IPR006139">
    <property type="entry name" value="D-isomer_2_OHA_DH_cat_dom"/>
</dbReference>
<dbReference type="GO" id="GO:0016618">
    <property type="term" value="F:hydroxypyruvate reductase [NAD(P)H] activity"/>
    <property type="evidence" value="ECO:0007669"/>
    <property type="project" value="UniProtKB-ARBA"/>
</dbReference>
<name>A0A396GKK4_MEDTR</name>
<comment type="caution">
    <text evidence="9">The sequence shown here is derived from an EMBL/GenBank/DDBJ whole genome shotgun (WGS) entry which is preliminary data.</text>
</comment>
<dbReference type="AlphaFoldDB" id="A0A396GKK4"/>
<dbReference type="GO" id="GO:0051287">
    <property type="term" value="F:NAD binding"/>
    <property type="evidence" value="ECO:0007669"/>
    <property type="project" value="InterPro"/>
</dbReference>
<dbReference type="Proteomes" id="UP000265566">
    <property type="component" value="Chromosome 8"/>
</dbReference>
<evidence type="ECO:0000256" key="2">
    <source>
        <dbReference type="ARBA" id="ARBA00023002"/>
    </source>
</evidence>
<sequence>MILSPHIKTSKSIQQPSNSTQPNKANMADLNESIEESQENNNLPKVFLHGPPEFSFILQPNPSHNFHILNPSSLPPLHQFLSLNPHHASSIAAIVCTGGYTVNADVLQLLPALRLVCTPSAGTDHIDLSECRRRGIQVAGAGNLFSEDVADMAVALLIDVSRKISAADRFLRRQVQNVSWNFPLGSKLTGKKIGIVGMGRIGSEVAKRLEAFSCMISYNSRNKKPLVSYPYYSTVLELATDTNVLILCCDLNDQTRHIVNKEVMLALGKGGIIVNVGRGALIDEKELLKCLIEDEIGGAGLDVFENEPHVPKDFFSLDNVVLSPHAAVVTSESLMGIRQIVEQNLTAFFSNKAPITPVI</sequence>
<keyword evidence="2 5" id="KW-0560">Oxidoreductase</keyword>
<organism evidence="9">
    <name type="scientific">Medicago truncatula</name>
    <name type="common">Barrel medic</name>
    <name type="synonym">Medicago tribuloides</name>
    <dbReference type="NCBI Taxonomy" id="3880"/>
    <lineage>
        <taxon>Eukaryota</taxon>
        <taxon>Viridiplantae</taxon>
        <taxon>Streptophyta</taxon>
        <taxon>Embryophyta</taxon>
        <taxon>Tracheophyta</taxon>
        <taxon>Spermatophyta</taxon>
        <taxon>Magnoliopsida</taxon>
        <taxon>eudicotyledons</taxon>
        <taxon>Gunneridae</taxon>
        <taxon>Pentapetalae</taxon>
        <taxon>rosids</taxon>
        <taxon>fabids</taxon>
        <taxon>Fabales</taxon>
        <taxon>Fabaceae</taxon>
        <taxon>Papilionoideae</taxon>
        <taxon>50 kb inversion clade</taxon>
        <taxon>NPAAA clade</taxon>
        <taxon>Hologalegina</taxon>
        <taxon>IRL clade</taxon>
        <taxon>Trifolieae</taxon>
        <taxon>Medicago</taxon>
    </lineage>
</organism>
<dbReference type="OrthoDB" id="298012at2759"/>
<gene>
    <name evidence="9" type="ORF">MtrunA17_Chr8g0351121</name>
</gene>
<comment type="similarity">
    <text evidence="5">Belongs to the D-isomer specific 2-hydroxyacid dehydrogenase family.</text>
</comment>
<dbReference type="CDD" id="cd12156">
    <property type="entry name" value="HPPR"/>
    <property type="match status" value="1"/>
</dbReference>
<dbReference type="GO" id="GO:0009853">
    <property type="term" value="P:photorespiration"/>
    <property type="evidence" value="ECO:0007669"/>
    <property type="project" value="UniProtKB-ARBA"/>
</dbReference>
<dbReference type="Pfam" id="PF02826">
    <property type="entry name" value="2-Hacid_dh_C"/>
    <property type="match status" value="1"/>
</dbReference>
<evidence type="ECO:0000259" key="8">
    <source>
        <dbReference type="Pfam" id="PF02826"/>
    </source>
</evidence>
<feature type="compositionally biased region" description="Polar residues" evidence="6">
    <location>
        <begin position="10"/>
        <end position="24"/>
    </location>
</feature>
<dbReference type="Pfam" id="PF00389">
    <property type="entry name" value="2-Hacid_dh"/>
    <property type="match status" value="1"/>
</dbReference>
<dbReference type="PANTHER" id="PTHR10996:SF234">
    <property type="entry name" value="D-GLYCERATE DEHYDROGENASE_HYDROXYPYRUVATE REDUCTASE"/>
    <property type="match status" value="1"/>
</dbReference>
<dbReference type="Gene3D" id="3.40.50.720">
    <property type="entry name" value="NAD(P)-binding Rossmann-like Domain"/>
    <property type="match status" value="2"/>
</dbReference>
<evidence type="ECO:0000256" key="4">
    <source>
        <dbReference type="ARBA" id="ARBA00066661"/>
    </source>
</evidence>
<evidence type="ECO:0000256" key="6">
    <source>
        <dbReference type="SAM" id="MobiDB-lite"/>
    </source>
</evidence>
<evidence type="ECO:0000256" key="5">
    <source>
        <dbReference type="RuleBase" id="RU003719"/>
    </source>
</evidence>
<reference evidence="9" key="1">
    <citation type="journal article" date="2018" name="Nat. Plants">
        <title>Whole-genome landscape of Medicago truncatula symbiotic genes.</title>
        <authorList>
            <person name="Pecrix Y."/>
            <person name="Gamas P."/>
            <person name="Carrere S."/>
        </authorList>
    </citation>
    <scope>NUCLEOTIDE SEQUENCE</scope>
    <source>
        <tissue evidence="9">Leaves</tissue>
    </source>
</reference>
<dbReference type="EMBL" id="PSQE01000008">
    <property type="protein sequence ID" value="RHN40104.1"/>
    <property type="molecule type" value="Genomic_DNA"/>
</dbReference>
<evidence type="ECO:0000256" key="3">
    <source>
        <dbReference type="ARBA" id="ARBA00023027"/>
    </source>
</evidence>
<keyword evidence="3" id="KW-0520">NAD</keyword>
<dbReference type="InterPro" id="IPR050223">
    <property type="entry name" value="D-isomer_2-hydroxyacid_DH"/>
</dbReference>
<accession>A0A396GKK4</accession>
<dbReference type="InterPro" id="IPR036291">
    <property type="entry name" value="NAD(P)-bd_dom_sf"/>
</dbReference>
<dbReference type="Gramene" id="rna46207">
    <property type="protein sequence ID" value="RHN40104.1"/>
    <property type="gene ID" value="gene46207"/>
</dbReference>
<proteinExistence type="inferred from homology"/>
<evidence type="ECO:0000313" key="9">
    <source>
        <dbReference type="EMBL" id="RHN40104.1"/>
    </source>
</evidence>